<dbReference type="KEGG" id="sseo:D0Z67_23785"/>
<dbReference type="SUPFAM" id="SSF103473">
    <property type="entry name" value="MFS general substrate transporter"/>
    <property type="match status" value="1"/>
</dbReference>
<dbReference type="OrthoDB" id="9109650at2"/>
<keyword evidence="3 6" id="KW-0812">Transmembrane</keyword>
<name>A0A4P6TZ34_STRSO</name>
<dbReference type="GO" id="GO:0005351">
    <property type="term" value="F:carbohydrate:proton symporter activity"/>
    <property type="evidence" value="ECO:0007669"/>
    <property type="project" value="TreeGrafter"/>
</dbReference>
<evidence type="ECO:0000256" key="1">
    <source>
        <dbReference type="ARBA" id="ARBA00004651"/>
    </source>
</evidence>
<proteinExistence type="inferred from homology"/>
<gene>
    <name evidence="8" type="ORF">D0Z67_23785</name>
</gene>
<dbReference type="InterPro" id="IPR005828">
    <property type="entry name" value="MFS_sugar_transport-like"/>
</dbReference>
<evidence type="ECO:0000256" key="6">
    <source>
        <dbReference type="SAM" id="Phobius"/>
    </source>
</evidence>
<dbReference type="InterPro" id="IPR020846">
    <property type="entry name" value="MFS_dom"/>
</dbReference>
<comment type="similarity">
    <text evidence="2">Belongs to the major facilitator superfamily. Sugar transporter (TC 2.A.1.1) family.</text>
</comment>
<evidence type="ECO:0000313" key="8">
    <source>
        <dbReference type="EMBL" id="QBJ93005.1"/>
    </source>
</evidence>
<dbReference type="AlphaFoldDB" id="A0A4P6TZ34"/>
<dbReference type="PROSITE" id="PS50850">
    <property type="entry name" value="MFS"/>
    <property type="match status" value="1"/>
</dbReference>
<dbReference type="GeneID" id="300101933"/>
<evidence type="ECO:0000259" key="7">
    <source>
        <dbReference type="PROSITE" id="PS50850"/>
    </source>
</evidence>
<feature type="transmembrane region" description="Helical" evidence="6">
    <location>
        <begin position="291"/>
        <end position="308"/>
    </location>
</feature>
<feature type="transmembrane region" description="Helical" evidence="6">
    <location>
        <begin position="115"/>
        <end position="140"/>
    </location>
</feature>
<evidence type="ECO:0000256" key="4">
    <source>
        <dbReference type="ARBA" id="ARBA00022989"/>
    </source>
</evidence>
<dbReference type="CDD" id="cd17316">
    <property type="entry name" value="MFS_SV2_like"/>
    <property type="match status" value="1"/>
</dbReference>
<dbReference type="RefSeq" id="WP_051887891.1">
    <property type="nucleotide sequence ID" value="NZ_CP032229.1"/>
</dbReference>
<dbReference type="InterPro" id="IPR050360">
    <property type="entry name" value="MFS_Sugar_Transporters"/>
</dbReference>
<feature type="transmembrane region" description="Helical" evidence="6">
    <location>
        <begin position="90"/>
        <end position="109"/>
    </location>
</feature>
<dbReference type="InterPro" id="IPR005829">
    <property type="entry name" value="Sugar_transporter_CS"/>
</dbReference>
<dbReference type="EMBL" id="CP032229">
    <property type="protein sequence ID" value="QBJ93005.1"/>
    <property type="molecule type" value="Genomic_DNA"/>
</dbReference>
<feature type="transmembrane region" description="Helical" evidence="6">
    <location>
        <begin position="401"/>
        <end position="423"/>
    </location>
</feature>
<evidence type="ECO:0000313" key="9">
    <source>
        <dbReference type="Proteomes" id="UP000292547"/>
    </source>
</evidence>
<dbReference type="InterPro" id="IPR036259">
    <property type="entry name" value="MFS_trans_sf"/>
</dbReference>
<protein>
    <submittedName>
        <fullName evidence="8">MFS transporter</fullName>
    </submittedName>
</protein>
<feature type="transmembrane region" description="Helical" evidence="6">
    <location>
        <begin position="178"/>
        <end position="197"/>
    </location>
</feature>
<feature type="transmembrane region" description="Helical" evidence="6">
    <location>
        <begin position="254"/>
        <end position="279"/>
    </location>
</feature>
<accession>A0A4P6TZ34</accession>
<feature type="transmembrane region" description="Helical" evidence="6">
    <location>
        <begin position="315"/>
        <end position="334"/>
    </location>
</feature>
<dbReference type="Gene3D" id="1.20.1250.20">
    <property type="entry name" value="MFS general substrate transporter like domains"/>
    <property type="match status" value="1"/>
</dbReference>
<evidence type="ECO:0000256" key="3">
    <source>
        <dbReference type="ARBA" id="ARBA00022692"/>
    </source>
</evidence>
<evidence type="ECO:0000256" key="2">
    <source>
        <dbReference type="ARBA" id="ARBA00010992"/>
    </source>
</evidence>
<comment type="subcellular location">
    <subcellularLocation>
        <location evidence="1">Cell membrane</location>
        <topology evidence="1">Multi-pass membrane protein</topology>
    </subcellularLocation>
</comment>
<keyword evidence="5 6" id="KW-0472">Membrane</keyword>
<reference evidence="8 9" key="1">
    <citation type="submission" date="2018-08" db="EMBL/GenBank/DDBJ databases">
        <title>The complete genome sequence of Streptomyces seoulensis, a pioneer strain for nickel superoxide dismutase discovery.</title>
        <authorList>
            <person name="Shin J."/>
            <person name="Lee J.-S."/>
            <person name="Lee E.-J."/>
            <person name="Youn H.-D."/>
        </authorList>
    </citation>
    <scope>NUCLEOTIDE SEQUENCE [LARGE SCALE GENOMIC DNA]</scope>
    <source>
        <strain evidence="8 9">KCTC 9819</strain>
    </source>
</reference>
<sequence>MTTTTAPPVTGPDARTVRRFQTRIAVCAGGGEVCDGWVLGVVGAALPLARDDLALGTTATGLIGASSLIGIFLGGLAFGRLTDRVGRQRMYLIDLLVFVAGSLLQLTVGSGTELFLVRLVMGMAVGADYAIAGALVAEFAPPARRGRLLGSLIAYWYVGYVLATLTGLAMAAGLEGPHVWRLILATSAVPSVVVLLARLGTPESPRWLAARGRHREADAVCRRWLGHTLAELGDDVQASSDRPGLFSAAYRGRALFTGTFWLCQVTPFFAISTFAPQVLSSLGTTGGATEVVLNTFLLVGCLCGVLLLDRVGRRPLLVVPFFVATAALLVLGVAPGAPVALTAVCFAAFALSHAAGSTLQAVYPSEVFPTEIRATGIGFAAACSRIGGAVGTFLVPTALTSWGVGAVMLCGAAVSLFGAAVSLRAAPETRGLALARTGAP</sequence>
<dbReference type="Proteomes" id="UP000292547">
    <property type="component" value="Chromosome"/>
</dbReference>
<organism evidence="8 9">
    <name type="scientific">Streptomyces seoulensis</name>
    <dbReference type="NCBI Taxonomy" id="73044"/>
    <lineage>
        <taxon>Bacteria</taxon>
        <taxon>Bacillati</taxon>
        <taxon>Actinomycetota</taxon>
        <taxon>Actinomycetes</taxon>
        <taxon>Kitasatosporales</taxon>
        <taxon>Streptomycetaceae</taxon>
        <taxon>Streptomyces</taxon>
    </lineage>
</organism>
<evidence type="ECO:0000256" key="5">
    <source>
        <dbReference type="ARBA" id="ARBA00023136"/>
    </source>
</evidence>
<dbReference type="PANTHER" id="PTHR48022">
    <property type="entry name" value="PLASTIDIC GLUCOSE TRANSPORTER 4"/>
    <property type="match status" value="1"/>
</dbReference>
<feature type="transmembrane region" description="Helical" evidence="6">
    <location>
        <begin position="53"/>
        <end position="78"/>
    </location>
</feature>
<dbReference type="GO" id="GO:0005886">
    <property type="term" value="C:plasma membrane"/>
    <property type="evidence" value="ECO:0007669"/>
    <property type="project" value="UniProtKB-SubCell"/>
</dbReference>
<feature type="domain" description="Major facilitator superfamily (MFS) profile" evidence="7">
    <location>
        <begin position="24"/>
        <end position="430"/>
    </location>
</feature>
<keyword evidence="9" id="KW-1185">Reference proteome</keyword>
<dbReference type="PANTHER" id="PTHR48022:SF2">
    <property type="entry name" value="PLASTIDIC GLUCOSE TRANSPORTER 4"/>
    <property type="match status" value="1"/>
</dbReference>
<feature type="transmembrane region" description="Helical" evidence="6">
    <location>
        <begin position="152"/>
        <end position="172"/>
    </location>
</feature>
<keyword evidence="4 6" id="KW-1133">Transmembrane helix</keyword>
<dbReference type="STRING" id="73044.GCA_000725795_04424"/>
<dbReference type="PROSITE" id="PS00217">
    <property type="entry name" value="SUGAR_TRANSPORT_2"/>
    <property type="match status" value="1"/>
</dbReference>
<dbReference type="Pfam" id="PF00083">
    <property type="entry name" value="Sugar_tr"/>
    <property type="match status" value="1"/>
</dbReference>